<reference evidence="1 2" key="1">
    <citation type="journal article" date="2015" name="MBio">
        <title>Genome-Resolved Metagenomic Analysis Reveals Roles for Candidate Phyla and Other Microbial Community Members in Biogeochemical Transformations in Oil Reservoirs.</title>
        <authorList>
            <person name="Hu P."/>
            <person name="Tom L."/>
            <person name="Singh A."/>
            <person name="Thomas B.C."/>
            <person name="Baker B.J."/>
            <person name="Piceno Y.M."/>
            <person name="Andersen G.L."/>
            <person name="Banfield J.F."/>
        </authorList>
    </citation>
    <scope>NUCLEOTIDE SEQUENCE [LARGE SCALE GENOMIC DNA]</scope>
    <source>
        <strain evidence="1">46_16</strain>
    </source>
</reference>
<dbReference type="Proteomes" id="UP000064249">
    <property type="component" value="Unassembled WGS sequence"/>
</dbReference>
<gene>
    <name evidence="1" type="ORF">XD73_0084</name>
</gene>
<name>A0A101FYW5_9CHLR</name>
<protein>
    <submittedName>
        <fullName evidence="1">Uncharacterized protein</fullName>
    </submittedName>
</protein>
<sequence>MQAERQRRVYQHPLIQSTEYVMVSASEESVSHDIKPAGRNTICGNSATLPL</sequence>
<accession>A0A101FYW5</accession>
<organism evidence="1 2">
    <name type="scientific">Anaerolinea thermophila</name>
    <dbReference type="NCBI Taxonomy" id="167964"/>
    <lineage>
        <taxon>Bacteria</taxon>
        <taxon>Bacillati</taxon>
        <taxon>Chloroflexota</taxon>
        <taxon>Anaerolineae</taxon>
        <taxon>Anaerolineales</taxon>
        <taxon>Anaerolineaceae</taxon>
        <taxon>Anaerolinea</taxon>
    </lineage>
</organism>
<comment type="caution">
    <text evidence="1">The sequence shown here is derived from an EMBL/GenBank/DDBJ whole genome shotgun (WGS) entry which is preliminary data.</text>
</comment>
<evidence type="ECO:0000313" key="2">
    <source>
        <dbReference type="Proteomes" id="UP000064249"/>
    </source>
</evidence>
<dbReference type="AlphaFoldDB" id="A0A101FYW5"/>
<evidence type="ECO:0000313" key="1">
    <source>
        <dbReference type="EMBL" id="KUK47015.1"/>
    </source>
</evidence>
<proteinExistence type="predicted"/>
<dbReference type="EMBL" id="LGFU01000002">
    <property type="protein sequence ID" value="KUK47015.1"/>
    <property type="molecule type" value="Genomic_DNA"/>
</dbReference>